<accession>A0A8H6HAN4</accession>
<evidence type="ECO:0000256" key="1">
    <source>
        <dbReference type="SAM" id="MobiDB-lite"/>
    </source>
</evidence>
<dbReference type="OrthoDB" id="164951at2759"/>
<dbReference type="EMBL" id="JACGCI010000187">
    <property type="protein sequence ID" value="KAF6742321.1"/>
    <property type="molecule type" value="Genomic_DNA"/>
</dbReference>
<name>A0A8H6HAN4_9AGAR</name>
<organism evidence="2 3">
    <name type="scientific">Ephemerocybe angulata</name>
    <dbReference type="NCBI Taxonomy" id="980116"/>
    <lineage>
        <taxon>Eukaryota</taxon>
        <taxon>Fungi</taxon>
        <taxon>Dikarya</taxon>
        <taxon>Basidiomycota</taxon>
        <taxon>Agaricomycotina</taxon>
        <taxon>Agaricomycetes</taxon>
        <taxon>Agaricomycetidae</taxon>
        <taxon>Agaricales</taxon>
        <taxon>Agaricineae</taxon>
        <taxon>Psathyrellaceae</taxon>
        <taxon>Ephemerocybe</taxon>
    </lineage>
</organism>
<proteinExistence type="predicted"/>
<evidence type="ECO:0000313" key="3">
    <source>
        <dbReference type="Proteomes" id="UP000521943"/>
    </source>
</evidence>
<keyword evidence="3" id="KW-1185">Reference proteome</keyword>
<evidence type="ECO:0000313" key="2">
    <source>
        <dbReference type="EMBL" id="KAF6742321.1"/>
    </source>
</evidence>
<dbReference type="Proteomes" id="UP000521943">
    <property type="component" value="Unassembled WGS sequence"/>
</dbReference>
<dbReference type="AlphaFoldDB" id="A0A8H6HAN4"/>
<gene>
    <name evidence="2" type="ORF">DFP72DRAFT_860588</name>
</gene>
<comment type="caution">
    <text evidence="2">The sequence shown here is derived from an EMBL/GenBank/DDBJ whole genome shotgun (WGS) entry which is preliminary data.</text>
</comment>
<sequence>MSNEQHSKLRKASKAQSTLDKYELYWNQLLKYVKDLSAEEKCKADSWSAHEANSPFPENDIDNDDCDGPSSNPMESDDTAMDPEFPHAFEGTPKECMPKAVCFFLFFKCIQGTCKIGVADLVVSVVKHKYNILDGDKYCGKWEQDPVMKEWKGNPGQSGHVYDMLKTIKKKDGHQAERKHLKAMSNDDMVHIHNYISTKCPPLSATSPTALSQHGEYLFYSAFAALMLGPSSTGTPRHANSRRSVAPKQFDNGRVHERFTINVWHRKNWRNKMESGELSLDDTIDISRSTVGAPHA</sequence>
<protein>
    <submittedName>
        <fullName evidence="2">Uncharacterized protein</fullName>
    </submittedName>
</protein>
<feature type="region of interest" description="Disordered" evidence="1">
    <location>
        <begin position="48"/>
        <end position="79"/>
    </location>
</feature>
<reference evidence="2 3" key="1">
    <citation type="submission" date="2020-07" db="EMBL/GenBank/DDBJ databases">
        <title>Comparative genomics of pyrophilous fungi reveals a link between fire events and developmental genes.</title>
        <authorList>
            <consortium name="DOE Joint Genome Institute"/>
            <person name="Steindorff A.S."/>
            <person name="Carver A."/>
            <person name="Calhoun S."/>
            <person name="Stillman K."/>
            <person name="Liu H."/>
            <person name="Lipzen A."/>
            <person name="Pangilinan J."/>
            <person name="Labutti K."/>
            <person name="Bruns T.D."/>
            <person name="Grigoriev I.V."/>
        </authorList>
    </citation>
    <scope>NUCLEOTIDE SEQUENCE [LARGE SCALE GENOMIC DNA]</scope>
    <source>
        <strain evidence="2 3">CBS 144469</strain>
    </source>
</reference>